<dbReference type="InterPro" id="IPR011527">
    <property type="entry name" value="ABC1_TM_dom"/>
</dbReference>
<dbReference type="Gene3D" id="3.40.50.300">
    <property type="entry name" value="P-loop containing nucleotide triphosphate hydrolases"/>
    <property type="match status" value="1"/>
</dbReference>
<dbReference type="InterPro" id="IPR003593">
    <property type="entry name" value="AAA+_ATPase"/>
</dbReference>
<dbReference type="InterPro" id="IPR010128">
    <property type="entry name" value="ATPase_T1SS_PrtD-like"/>
</dbReference>
<evidence type="ECO:0000256" key="9">
    <source>
        <dbReference type="SAM" id="Phobius"/>
    </source>
</evidence>
<feature type="transmembrane region" description="Helical" evidence="9">
    <location>
        <begin position="159"/>
        <end position="177"/>
    </location>
</feature>
<dbReference type="GO" id="GO:0016887">
    <property type="term" value="F:ATP hydrolysis activity"/>
    <property type="evidence" value="ECO:0007669"/>
    <property type="project" value="InterPro"/>
</dbReference>
<protein>
    <submittedName>
        <fullName evidence="12">ATP-binding cassette, subfamily C, EexD</fullName>
    </submittedName>
</protein>
<dbReference type="InterPro" id="IPR036640">
    <property type="entry name" value="ABC1_TM_sf"/>
</dbReference>
<keyword evidence="8 9" id="KW-0472">Membrane</keyword>
<keyword evidence="3" id="KW-1003">Cell membrane</keyword>
<dbReference type="PANTHER" id="PTHR24221">
    <property type="entry name" value="ATP-BINDING CASSETTE SUB-FAMILY B"/>
    <property type="match status" value="1"/>
</dbReference>
<dbReference type="Pfam" id="PF00005">
    <property type="entry name" value="ABC_tran"/>
    <property type="match status" value="1"/>
</dbReference>
<dbReference type="PROSITE" id="PS00211">
    <property type="entry name" value="ABC_TRANSPORTER_1"/>
    <property type="match status" value="1"/>
</dbReference>
<evidence type="ECO:0000256" key="3">
    <source>
        <dbReference type="ARBA" id="ARBA00022475"/>
    </source>
</evidence>
<keyword evidence="4 9" id="KW-0812">Transmembrane</keyword>
<dbReference type="InterPro" id="IPR047957">
    <property type="entry name" value="ABC_AprD-like_6TM"/>
</dbReference>
<feature type="transmembrane region" description="Helical" evidence="9">
    <location>
        <begin position="21"/>
        <end position="45"/>
    </location>
</feature>
<dbReference type="InterPro" id="IPR003439">
    <property type="entry name" value="ABC_transporter-like_ATP-bd"/>
</dbReference>
<dbReference type="STRING" id="61595.SAMN05421644_11131"/>
<dbReference type="Proteomes" id="UP000198672">
    <property type="component" value="Unassembled WGS sequence"/>
</dbReference>
<evidence type="ECO:0000256" key="5">
    <source>
        <dbReference type="ARBA" id="ARBA00022741"/>
    </source>
</evidence>
<evidence type="ECO:0000313" key="12">
    <source>
        <dbReference type="EMBL" id="SDX73166.1"/>
    </source>
</evidence>
<dbReference type="GO" id="GO:0005886">
    <property type="term" value="C:plasma membrane"/>
    <property type="evidence" value="ECO:0007669"/>
    <property type="project" value="UniProtKB-SubCell"/>
</dbReference>
<feature type="transmembrane region" description="Helical" evidence="9">
    <location>
        <begin position="57"/>
        <end position="76"/>
    </location>
</feature>
<keyword evidence="13" id="KW-1185">Reference proteome</keyword>
<keyword evidence="5" id="KW-0547">Nucleotide-binding</keyword>
<dbReference type="InterPro" id="IPR027417">
    <property type="entry name" value="P-loop_NTPase"/>
</dbReference>
<dbReference type="AlphaFoldDB" id="A0A1H3E3D1"/>
<dbReference type="SMART" id="SM00382">
    <property type="entry name" value="AAA"/>
    <property type="match status" value="1"/>
</dbReference>
<dbReference type="FunFam" id="1.20.1560.10:FF:000109">
    <property type="entry name" value="Alkaline protease secretion ATP-binding protein aprD"/>
    <property type="match status" value="1"/>
</dbReference>
<accession>A0A1H3E3D1</accession>
<dbReference type="InterPro" id="IPR017871">
    <property type="entry name" value="ABC_transporter-like_CS"/>
</dbReference>
<dbReference type="PANTHER" id="PTHR24221:SF248">
    <property type="entry name" value="ABC TRANSPORTER TRANSMEMBRANE REGION"/>
    <property type="match status" value="1"/>
</dbReference>
<feature type="domain" description="ABC transmembrane type-1" evidence="11">
    <location>
        <begin position="23"/>
        <end position="300"/>
    </location>
</feature>
<evidence type="ECO:0000256" key="8">
    <source>
        <dbReference type="ARBA" id="ARBA00023136"/>
    </source>
</evidence>
<dbReference type="NCBIfam" id="TIGR01842">
    <property type="entry name" value="type_I_sec_PrtD"/>
    <property type="match status" value="1"/>
</dbReference>
<keyword evidence="2" id="KW-0813">Transport</keyword>
<evidence type="ECO:0000313" key="13">
    <source>
        <dbReference type="Proteomes" id="UP000198672"/>
    </source>
</evidence>
<evidence type="ECO:0000256" key="2">
    <source>
        <dbReference type="ARBA" id="ARBA00022448"/>
    </source>
</evidence>
<dbReference type="InterPro" id="IPR039421">
    <property type="entry name" value="Type_1_exporter"/>
</dbReference>
<dbReference type="FunFam" id="3.40.50.300:FF:001444">
    <property type="entry name" value="ABC transporter ATP-binding protein"/>
    <property type="match status" value="1"/>
</dbReference>
<comment type="subcellular location">
    <subcellularLocation>
        <location evidence="1">Cell membrane</location>
        <topology evidence="1">Multi-pass membrane protein</topology>
    </subcellularLocation>
</comment>
<name>A0A1H3E3D1_ALLWA</name>
<sequence>MIKHPHPPDELRAVLHASRNSFIFVGLFSAFINLLLLAPALYMLQVYDRVLASRSEMTLLVLTLLLLGLLLIMGGLEMVRSRILVRVGARLDMALNTRLFAAMFDANLRGFGQTSSQPIQDLNSLRQFLTGHGVFGFFDAPWAPVYLAVLFIMHPLLGWIAVGGALILVCLAIANELTTRKPLAKANTLAVANNNFLQGNLRNSEALDAMGMLPQVRQRWLARHVEVLQLQALASDRAGVLTNISKILRMMLQSLAIGVGAYLAIQNITTPGVMIAGSILMGRALAPIDMLIGTWKGFLSARTSYGRLHGLLQTVPARPLNMRLPDPVGRMTFEEVVAAPPGSNSAVLKRINFDVAPGEVIGVVGPSAAGKSTLARVMLGIWPTAAGSVRLDGAEIGRWNRDELGPYIGYLPQDIELFEGTVSENIARFGIVDAEQVVEAARRAGVHDMILRLPKGYDTPVGVGGTVLSGGQRQRIGLARALYGQPVLVVLDEPNSNLDDEGEAALVQAIAHLKAMNSTVFLITHRPNVLKSVDKILVLRDGILHLFGPRDQVLAQFARPAIVSRTDKPVAEASA</sequence>
<dbReference type="GO" id="GO:0140359">
    <property type="term" value="F:ABC-type transporter activity"/>
    <property type="evidence" value="ECO:0007669"/>
    <property type="project" value="InterPro"/>
</dbReference>
<dbReference type="RefSeq" id="WP_091332765.1">
    <property type="nucleotide sequence ID" value="NZ_FNOW01000011.1"/>
</dbReference>
<evidence type="ECO:0000259" key="11">
    <source>
        <dbReference type="PROSITE" id="PS50929"/>
    </source>
</evidence>
<organism evidence="12 13">
    <name type="scientific">Allochromatium warmingii</name>
    <name type="common">Chromatium warmingii</name>
    <dbReference type="NCBI Taxonomy" id="61595"/>
    <lineage>
        <taxon>Bacteria</taxon>
        <taxon>Pseudomonadati</taxon>
        <taxon>Pseudomonadota</taxon>
        <taxon>Gammaproteobacteria</taxon>
        <taxon>Chromatiales</taxon>
        <taxon>Chromatiaceae</taxon>
        <taxon>Allochromatium</taxon>
    </lineage>
</organism>
<dbReference type="SUPFAM" id="SSF90123">
    <property type="entry name" value="ABC transporter transmembrane region"/>
    <property type="match status" value="1"/>
</dbReference>
<feature type="transmembrane region" description="Helical" evidence="9">
    <location>
        <begin position="134"/>
        <end position="153"/>
    </location>
</feature>
<keyword evidence="6 12" id="KW-0067">ATP-binding</keyword>
<dbReference type="CDD" id="cd03246">
    <property type="entry name" value="ABCC_Protease_Secretion"/>
    <property type="match status" value="1"/>
</dbReference>
<evidence type="ECO:0000256" key="1">
    <source>
        <dbReference type="ARBA" id="ARBA00004651"/>
    </source>
</evidence>
<gene>
    <name evidence="12" type="ORF">SAMN05421644_11131</name>
</gene>
<dbReference type="SUPFAM" id="SSF52540">
    <property type="entry name" value="P-loop containing nucleoside triphosphate hydrolases"/>
    <property type="match status" value="1"/>
</dbReference>
<dbReference type="CDD" id="cd18586">
    <property type="entry name" value="ABC_6TM_PrtD_like"/>
    <property type="match status" value="1"/>
</dbReference>
<proteinExistence type="predicted"/>
<evidence type="ECO:0000259" key="10">
    <source>
        <dbReference type="PROSITE" id="PS50893"/>
    </source>
</evidence>
<feature type="domain" description="ABC transporter" evidence="10">
    <location>
        <begin position="331"/>
        <end position="566"/>
    </location>
</feature>
<dbReference type="PROSITE" id="PS50893">
    <property type="entry name" value="ABC_TRANSPORTER_2"/>
    <property type="match status" value="1"/>
</dbReference>
<dbReference type="Pfam" id="PF00664">
    <property type="entry name" value="ABC_membrane"/>
    <property type="match status" value="1"/>
</dbReference>
<dbReference type="GO" id="GO:0030253">
    <property type="term" value="P:protein secretion by the type I secretion system"/>
    <property type="evidence" value="ECO:0007669"/>
    <property type="project" value="InterPro"/>
</dbReference>
<reference evidence="13" key="1">
    <citation type="submission" date="2016-10" db="EMBL/GenBank/DDBJ databases">
        <authorList>
            <person name="Varghese N."/>
            <person name="Submissions S."/>
        </authorList>
    </citation>
    <scope>NUCLEOTIDE SEQUENCE [LARGE SCALE GENOMIC DNA]</scope>
    <source>
        <strain evidence="13">DSM 173</strain>
    </source>
</reference>
<dbReference type="GO" id="GO:0005524">
    <property type="term" value="F:ATP binding"/>
    <property type="evidence" value="ECO:0007669"/>
    <property type="project" value="UniProtKB-KW"/>
</dbReference>
<keyword evidence="7 9" id="KW-1133">Transmembrane helix</keyword>
<dbReference type="PROSITE" id="PS50929">
    <property type="entry name" value="ABC_TM1F"/>
    <property type="match status" value="1"/>
</dbReference>
<evidence type="ECO:0000256" key="4">
    <source>
        <dbReference type="ARBA" id="ARBA00022692"/>
    </source>
</evidence>
<dbReference type="Gene3D" id="1.20.1560.10">
    <property type="entry name" value="ABC transporter type 1, transmembrane domain"/>
    <property type="match status" value="1"/>
</dbReference>
<dbReference type="OrthoDB" id="9759820at2"/>
<dbReference type="EMBL" id="FNOW01000011">
    <property type="protein sequence ID" value="SDX73166.1"/>
    <property type="molecule type" value="Genomic_DNA"/>
</dbReference>
<evidence type="ECO:0000256" key="6">
    <source>
        <dbReference type="ARBA" id="ARBA00022840"/>
    </source>
</evidence>
<evidence type="ECO:0000256" key="7">
    <source>
        <dbReference type="ARBA" id="ARBA00022989"/>
    </source>
</evidence>
<dbReference type="GO" id="GO:0030256">
    <property type="term" value="C:type I protein secretion system complex"/>
    <property type="evidence" value="ECO:0007669"/>
    <property type="project" value="InterPro"/>
</dbReference>
<dbReference type="GO" id="GO:0034040">
    <property type="term" value="F:ATPase-coupled lipid transmembrane transporter activity"/>
    <property type="evidence" value="ECO:0007669"/>
    <property type="project" value="TreeGrafter"/>
</dbReference>